<gene>
    <name evidence="2" type="ORF">ACFQVC_08615</name>
</gene>
<evidence type="ECO:0000313" key="2">
    <source>
        <dbReference type="EMBL" id="MFC7304270.1"/>
    </source>
</evidence>
<dbReference type="Gene3D" id="3.40.50.1820">
    <property type="entry name" value="alpha/beta hydrolase"/>
    <property type="match status" value="1"/>
</dbReference>
<evidence type="ECO:0000313" key="3">
    <source>
        <dbReference type="Proteomes" id="UP001596523"/>
    </source>
</evidence>
<feature type="region of interest" description="Disordered" evidence="1">
    <location>
        <begin position="1"/>
        <end position="20"/>
    </location>
</feature>
<dbReference type="InterPro" id="IPR013783">
    <property type="entry name" value="Ig-like_fold"/>
</dbReference>
<accession>A0ABW2JFM6</accession>
<keyword evidence="3" id="KW-1185">Reference proteome</keyword>
<feature type="compositionally biased region" description="Polar residues" evidence="1">
    <location>
        <begin position="1"/>
        <end position="12"/>
    </location>
</feature>
<comment type="caution">
    <text evidence="2">The sequence shown here is derived from an EMBL/GenBank/DDBJ whole genome shotgun (WGS) entry which is preliminary data.</text>
</comment>
<dbReference type="InterPro" id="IPR029058">
    <property type="entry name" value="AB_hydrolase_fold"/>
</dbReference>
<reference evidence="3" key="1">
    <citation type="journal article" date="2019" name="Int. J. Syst. Evol. Microbiol.">
        <title>The Global Catalogue of Microorganisms (GCM) 10K type strain sequencing project: providing services to taxonomists for standard genome sequencing and annotation.</title>
        <authorList>
            <consortium name="The Broad Institute Genomics Platform"/>
            <consortium name="The Broad Institute Genome Sequencing Center for Infectious Disease"/>
            <person name="Wu L."/>
            <person name="Ma J."/>
        </authorList>
    </citation>
    <scope>NUCLEOTIDE SEQUENCE [LARGE SCALE GENOMIC DNA]</scope>
    <source>
        <strain evidence="3">SYNS20</strain>
    </source>
</reference>
<protein>
    <recommendedName>
        <fullName evidence="4">Bacterial Ig-like domain-containing protein</fullName>
    </recommendedName>
</protein>
<proteinExistence type="predicted"/>
<dbReference type="SUPFAM" id="SSF53474">
    <property type="entry name" value="alpha/beta-Hydrolases"/>
    <property type="match status" value="1"/>
</dbReference>
<dbReference type="EMBL" id="JBHTCF010000003">
    <property type="protein sequence ID" value="MFC7304270.1"/>
    <property type="molecule type" value="Genomic_DNA"/>
</dbReference>
<evidence type="ECO:0008006" key="4">
    <source>
        <dbReference type="Google" id="ProtNLM"/>
    </source>
</evidence>
<dbReference type="Proteomes" id="UP001596523">
    <property type="component" value="Unassembled WGS sequence"/>
</dbReference>
<sequence length="408" mass="44810">MSEAPSRNTRSQWGRRPFTEGIDTSGEFPVAYRFSHARNGNRTLFVVFADFSAPGDYGFSNGVLDGLRANVLWIRDRFEGQRSYYLCKDMDFSLAESVHALIAKVVKALDLTYDDCVLWGSSKGGSAALYFGLRHGFRSVVASAPQFAIGTWVDERHPAAARFMMGDAYTERNVRELDAVLPELIAAERHRSTHVYLLSSPQDEQYKVQVKPYLQLFKAYENFNFVCCDSPLVSRHDQVSIRNLPTLMGVAGLLADGIAPRLGVVCTGYERPGGDTKGIDGYLATTSVVRDSVRVPSVRTPGVRGRLRGDAQVRLEGHAPGAVRVSLWRDGAYLASAPVSADGAWSWVSGGPWTPGRHTVRLFAVDAAGHQSRRADAGFTVMDVPAMKPDVPAMKLDVPAMKKEYADV</sequence>
<dbReference type="RefSeq" id="WP_381828453.1">
    <property type="nucleotide sequence ID" value="NZ_JBHTCF010000003.1"/>
</dbReference>
<evidence type="ECO:0000256" key="1">
    <source>
        <dbReference type="SAM" id="MobiDB-lite"/>
    </source>
</evidence>
<name>A0ABW2JFM6_9ACTN</name>
<dbReference type="Gene3D" id="2.60.40.10">
    <property type="entry name" value="Immunoglobulins"/>
    <property type="match status" value="1"/>
</dbReference>
<organism evidence="2 3">
    <name type="scientific">Streptomyces monticola</name>
    <dbReference type="NCBI Taxonomy" id="2666263"/>
    <lineage>
        <taxon>Bacteria</taxon>
        <taxon>Bacillati</taxon>
        <taxon>Actinomycetota</taxon>
        <taxon>Actinomycetes</taxon>
        <taxon>Kitasatosporales</taxon>
        <taxon>Streptomycetaceae</taxon>
        <taxon>Streptomyces</taxon>
    </lineage>
</organism>